<dbReference type="Pfam" id="PF00565">
    <property type="entry name" value="SNase"/>
    <property type="match status" value="1"/>
</dbReference>
<feature type="domain" description="TNase-like" evidence="1">
    <location>
        <begin position="11"/>
        <end position="160"/>
    </location>
</feature>
<dbReference type="SUPFAM" id="SSF50199">
    <property type="entry name" value="Staphylococcal nuclease"/>
    <property type="match status" value="1"/>
</dbReference>
<name>A0A1I2EGA0_9RHOB</name>
<dbReference type="InterPro" id="IPR035437">
    <property type="entry name" value="SNase_OB-fold_sf"/>
</dbReference>
<dbReference type="PROSITE" id="PS50830">
    <property type="entry name" value="TNASE_3"/>
    <property type="match status" value="1"/>
</dbReference>
<dbReference type="Gene3D" id="2.40.50.90">
    <property type="match status" value="1"/>
</dbReference>
<keyword evidence="2" id="KW-0540">Nuclease</keyword>
<dbReference type="STRING" id="74348.SAMN04488523_11231"/>
<evidence type="ECO:0000313" key="2">
    <source>
        <dbReference type="EMBL" id="SFE91586.1"/>
    </source>
</evidence>
<proteinExistence type="predicted"/>
<keyword evidence="2" id="KW-0378">Hydrolase</keyword>
<dbReference type="Proteomes" id="UP000198977">
    <property type="component" value="Unassembled WGS sequence"/>
</dbReference>
<dbReference type="SMART" id="SM00318">
    <property type="entry name" value="SNc"/>
    <property type="match status" value="1"/>
</dbReference>
<accession>A0A1I2EGA0</accession>
<protein>
    <submittedName>
        <fullName evidence="2">Endonuclease YncB, thermonuclease family</fullName>
    </submittedName>
</protein>
<gene>
    <name evidence="2" type="ORF">SAMN04488523_11231</name>
</gene>
<keyword evidence="2" id="KW-0255">Endonuclease</keyword>
<dbReference type="InterPro" id="IPR016071">
    <property type="entry name" value="Staphylococal_nuclease_OB-fold"/>
</dbReference>
<dbReference type="GO" id="GO:0004519">
    <property type="term" value="F:endonuclease activity"/>
    <property type="evidence" value="ECO:0007669"/>
    <property type="project" value="UniProtKB-KW"/>
</dbReference>
<dbReference type="AlphaFoldDB" id="A0A1I2EGA0"/>
<evidence type="ECO:0000313" key="3">
    <source>
        <dbReference type="Proteomes" id="UP000198977"/>
    </source>
</evidence>
<dbReference type="EMBL" id="FOMW01000012">
    <property type="protein sequence ID" value="SFE91586.1"/>
    <property type="molecule type" value="Genomic_DNA"/>
</dbReference>
<keyword evidence="3" id="KW-1185">Reference proteome</keyword>
<sequence length="217" mass="23260">MLLSWGAQAEEAAFSGVLHVIDGDTIDVGPVRVRLHGVDAPEHGQPCQDAGGAALDCGAWVTAQVRAAFEGQVAQCDPIERDRYNRVVARCTVQDRDLGRVLVENGLAFAYRRYSMAYDLEEKAAFIAGRGIHSFVLAAPSDHRLARATARKAGSGDAAATAPDGCVIKGNISKSGHIYHVPGQRDYARAGISVQNGERWFCSEAEARAAGWRAAKR</sequence>
<evidence type="ECO:0000259" key="1">
    <source>
        <dbReference type="PROSITE" id="PS50830"/>
    </source>
</evidence>
<reference evidence="2 3" key="1">
    <citation type="submission" date="2016-10" db="EMBL/GenBank/DDBJ databases">
        <authorList>
            <person name="de Groot N.N."/>
        </authorList>
    </citation>
    <scope>NUCLEOTIDE SEQUENCE [LARGE SCALE GENOMIC DNA]</scope>
    <source>
        <strain evidence="2 3">DSM 11443</strain>
    </source>
</reference>
<organism evidence="2 3">
    <name type="scientific">Sulfitobacter brevis</name>
    <dbReference type="NCBI Taxonomy" id="74348"/>
    <lineage>
        <taxon>Bacteria</taxon>
        <taxon>Pseudomonadati</taxon>
        <taxon>Pseudomonadota</taxon>
        <taxon>Alphaproteobacteria</taxon>
        <taxon>Rhodobacterales</taxon>
        <taxon>Roseobacteraceae</taxon>
        <taxon>Sulfitobacter</taxon>
    </lineage>
</organism>